<dbReference type="Proteomes" id="UP000829398">
    <property type="component" value="Chromosome 7"/>
</dbReference>
<keyword evidence="1" id="KW-0378">Hydrolase</keyword>
<accession>A0ACB8J9H4</accession>
<protein>
    <submittedName>
        <fullName evidence="1">ADP-ribosyl cyclase/cyclic ADP-ribose hydrolase</fullName>
    </submittedName>
</protein>
<proteinExistence type="predicted"/>
<dbReference type="EMBL" id="CM039176">
    <property type="protein sequence ID" value="KAH9714432.1"/>
    <property type="molecule type" value="Genomic_DNA"/>
</dbReference>
<keyword evidence="2" id="KW-1185">Reference proteome</keyword>
<organism evidence="1 2">
    <name type="scientific">Citrus sinensis</name>
    <name type="common">Sweet orange</name>
    <name type="synonym">Citrus aurantium var. sinensis</name>
    <dbReference type="NCBI Taxonomy" id="2711"/>
    <lineage>
        <taxon>Eukaryota</taxon>
        <taxon>Viridiplantae</taxon>
        <taxon>Streptophyta</taxon>
        <taxon>Embryophyta</taxon>
        <taxon>Tracheophyta</taxon>
        <taxon>Spermatophyta</taxon>
        <taxon>Magnoliopsida</taxon>
        <taxon>eudicotyledons</taxon>
        <taxon>Gunneridae</taxon>
        <taxon>Pentapetalae</taxon>
        <taxon>rosids</taxon>
        <taxon>malvids</taxon>
        <taxon>Sapindales</taxon>
        <taxon>Rutaceae</taxon>
        <taxon>Aurantioideae</taxon>
        <taxon>Citrus</taxon>
    </lineage>
</organism>
<reference evidence="2" key="1">
    <citation type="journal article" date="2023" name="Hortic. Res.">
        <title>A chromosome-level phased genome enabling allele-level studies in sweet orange: a case study on citrus Huanglongbing tolerance.</title>
        <authorList>
            <person name="Wu B."/>
            <person name="Yu Q."/>
            <person name="Deng Z."/>
            <person name="Duan Y."/>
            <person name="Luo F."/>
            <person name="Gmitter F. Jr."/>
        </authorList>
    </citation>
    <scope>NUCLEOTIDE SEQUENCE [LARGE SCALE GENOMIC DNA]</scope>
    <source>
        <strain evidence="2">cv. Valencia</strain>
    </source>
</reference>
<sequence>MASTSIQNVSHGKYDVFLSFRGEDTRKSFTDHLSAALKNKGIYVFRDDKELQKGGSISPGLLKAIEESRISVIVLSKNYASSTWCLDELVKIVECKNREDQFFPIFYDVEPTVVRKQTASFGEAFAKHEEVFRNNVEKVQKWRDALKVVANKSGWELKDRNESEFIEEIVNVISSKIHTEPKTVKELVGIESRLEKLRFLMGTGSTDVRMIGIWGMGGLGKTTLARVVYDLISHEFYASSFLADVRERSDKEGSVISLQKQLLSNLLNLGDINLWHVDDGINIIGSRLRQQKVLLVIDDVADVEQLQSLAGNRDWFGLGSRILITTRDKQLLVAHEVGEEHILNLDVLNDNEALQLFSMKAFKTHQPVGEYVELSKRVLRYASGLPLALKVLGSFLIGRSVDQWRSALERLKRDPSNKIMSILQISFDGLQDSEKKIFLDVACFFKQKNRDYVTKILEGYGFFPVIGIEVLIERSLLTVDDCNTLGMHDLLQELGQLIVTRQSLEEPGKRSRLWRQEEVRHVLTKNAGSEVVEGMIIDDHFFPENEMHLSAKAFSLMTNLRLLKIGNVQLPKGLEYLSNKLRLLVWHQYPLKSLPSNLQLDKIVEFEMCYSRIEELWKGIKPLNTLKVMKLSHSENLIKTPNFIEVPNLEVLDLEGCTRLREIHSSLVRHNKLILLNLKGCTSLTTLPGEIFMKSLKTLVLSGCLKLRKFPHVGGSMECLQELFLDETDIKEMPLSIEHLSGLILLTLKYCKNLSSLPVTISSLKCLRTLKLSGCSKLKKFPQIVGMEGLSELYLDGTSITEVPSSIELLPGIELLNLNDCKNLVRLPRSINGLKALKTLSLSGCCKLENVPDTLGQVESLEELDISGTATRRPPCSIFHMKNLKTLSFSGCNGPPSTASCHLNLPFNLMGKSSCPVALMLPSLSGVLRLRKSSWTTIYCIDSLKLLGKNDLATSMLREHLEAVSAPDSKLSIVVPGSEIPKWFMYQNEGSSITVTRPSYLHNVNKVVGYAVCCVFHVPKHSTGIRRTTLGGHSFLTHLLFCSMDCSSLFYGIDFRDKFGHRGSDHLWLLFLSRAECDEYKWHFESNHFKLKFANHSAVSNTGLKVKRCGFHPVYKQEVEEFDETTKQWTHFTSYNLNEFHHDFVGSNMEVATTSKRSLAENAGAAEASGSGCCDDD</sequence>
<gene>
    <name evidence="1" type="ORF">KPL71_020657</name>
</gene>
<evidence type="ECO:0000313" key="1">
    <source>
        <dbReference type="EMBL" id="KAH9714432.1"/>
    </source>
</evidence>
<comment type="caution">
    <text evidence="1">The sequence shown here is derived from an EMBL/GenBank/DDBJ whole genome shotgun (WGS) entry which is preliminary data.</text>
</comment>
<name>A0ACB8J9H4_CITSI</name>
<evidence type="ECO:0000313" key="2">
    <source>
        <dbReference type="Proteomes" id="UP000829398"/>
    </source>
</evidence>